<protein>
    <submittedName>
        <fullName evidence="1">Uncharacterized protein</fullName>
    </submittedName>
</protein>
<reference evidence="1 2" key="1">
    <citation type="submission" date="2024-06" db="EMBL/GenBank/DDBJ databases">
        <title>The Natural Products Discovery Center: Release of the First 8490 Sequenced Strains for Exploring Actinobacteria Biosynthetic Diversity.</title>
        <authorList>
            <person name="Kalkreuter E."/>
            <person name="Kautsar S.A."/>
            <person name="Yang D."/>
            <person name="Bader C.D."/>
            <person name="Teijaro C.N."/>
            <person name="Fluegel L."/>
            <person name="Davis C.M."/>
            <person name="Simpson J.R."/>
            <person name="Lauterbach L."/>
            <person name="Steele A.D."/>
            <person name="Gui C."/>
            <person name="Meng S."/>
            <person name="Li G."/>
            <person name="Viehrig K."/>
            <person name="Ye F."/>
            <person name="Su P."/>
            <person name="Kiefer A.F."/>
            <person name="Nichols A."/>
            <person name="Cepeda A.J."/>
            <person name="Yan W."/>
            <person name="Fan B."/>
            <person name="Jiang Y."/>
            <person name="Adhikari A."/>
            <person name="Zheng C.-J."/>
            <person name="Schuster L."/>
            <person name="Cowan T.M."/>
            <person name="Smanski M.J."/>
            <person name="Chevrette M.G."/>
            <person name="De Carvalho L.P.S."/>
            <person name="Shen B."/>
        </authorList>
    </citation>
    <scope>NUCLEOTIDE SEQUENCE [LARGE SCALE GENOMIC DNA]</scope>
    <source>
        <strain evidence="1 2">NPDC019583</strain>
    </source>
</reference>
<organism evidence="1 2">
    <name type="scientific">Streptomyces olindensis</name>
    <dbReference type="NCBI Taxonomy" id="358823"/>
    <lineage>
        <taxon>Bacteria</taxon>
        <taxon>Bacillati</taxon>
        <taxon>Actinomycetota</taxon>
        <taxon>Actinomycetes</taxon>
        <taxon>Kitasatosporales</taxon>
        <taxon>Streptomycetaceae</taxon>
        <taxon>Streptomyces</taxon>
    </lineage>
</organism>
<evidence type="ECO:0000313" key="1">
    <source>
        <dbReference type="EMBL" id="MEU2269794.1"/>
    </source>
</evidence>
<dbReference type="EMBL" id="JBEYBN010000041">
    <property type="protein sequence ID" value="MEU2269794.1"/>
    <property type="molecule type" value="Genomic_DNA"/>
</dbReference>
<keyword evidence="2" id="KW-1185">Reference proteome</keyword>
<sequence length="150" mass="17124">MEEEPQNLYEIAETVFNDERDGYTEEFEELTEVWGEDLLVLDKAELVEGWRGFGLGPMIAANALRRLAPGCRAVMVHPAPIDTTGMSKDEWARARDRLRELWSTLGFVPYGDTPYMIFATCWADPENRQHALCKASRELSSQWRAARLDG</sequence>
<gene>
    <name evidence="1" type="ORF">ABZ568_26005</name>
</gene>
<proteinExistence type="predicted"/>
<comment type="caution">
    <text evidence="1">The sequence shown here is derived from an EMBL/GenBank/DDBJ whole genome shotgun (WGS) entry which is preliminary data.</text>
</comment>
<dbReference type="RefSeq" id="WP_359791105.1">
    <property type="nucleotide sequence ID" value="NZ_JBEYBN010000041.1"/>
</dbReference>
<accession>A0ABV2Y0K8</accession>
<dbReference type="Proteomes" id="UP001550603">
    <property type="component" value="Unassembled WGS sequence"/>
</dbReference>
<name>A0ABV2Y0K8_9ACTN</name>
<evidence type="ECO:0000313" key="2">
    <source>
        <dbReference type="Proteomes" id="UP001550603"/>
    </source>
</evidence>